<protein>
    <submittedName>
        <fullName evidence="1">Uncharacterized protein</fullName>
    </submittedName>
</protein>
<name>A0AAU9IBT3_9CILI</name>
<gene>
    <name evidence="1" type="ORF">BSTOLATCC_MIC6587</name>
</gene>
<proteinExistence type="predicted"/>
<comment type="caution">
    <text evidence="1">The sequence shown here is derived from an EMBL/GenBank/DDBJ whole genome shotgun (WGS) entry which is preliminary data.</text>
</comment>
<dbReference type="AlphaFoldDB" id="A0AAU9IBT3"/>
<evidence type="ECO:0000313" key="2">
    <source>
        <dbReference type="Proteomes" id="UP001162131"/>
    </source>
</evidence>
<dbReference type="Proteomes" id="UP001162131">
    <property type="component" value="Unassembled WGS sequence"/>
</dbReference>
<evidence type="ECO:0000313" key="1">
    <source>
        <dbReference type="EMBL" id="CAG9312484.1"/>
    </source>
</evidence>
<sequence>MLVNYLLQINWKKTQDWLRIDIINKTATFGVNFLRELLLQILLLEDLFYGVLYPHMPIKAYPICKKFKPLALEGIEFNFLAITSKWSTHKIQA</sequence>
<keyword evidence="2" id="KW-1185">Reference proteome</keyword>
<dbReference type="EMBL" id="CAJZBQ010000006">
    <property type="protein sequence ID" value="CAG9312484.1"/>
    <property type="molecule type" value="Genomic_DNA"/>
</dbReference>
<accession>A0AAU9IBT3</accession>
<reference evidence="1" key="1">
    <citation type="submission" date="2021-09" db="EMBL/GenBank/DDBJ databases">
        <authorList>
            <consortium name="AG Swart"/>
            <person name="Singh M."/>
            <person name="Singh A."/>
            <person name="Seah K."/>
            <person name="Emmerich C."/>
        </authorList>
    </citation>
    <scope>NUCLEOTIDE SEQUENCE</scope>
    <source>
        <strain evidence="1">ATCC30299</strain>
    </source>
</reference>
<organism evidence="1 2">
    <name type="scientific">Blepharisma stoltei</name>
    <dbReference type="NCBI Taxonomy" id="1481888"/>
    <lineage>
        <taxon>Eukaryota</taxon>
        <taxon>Sar</taxon>
        <taxon>Alveolata</taxon>
        <taxon>Ciliophora</taxon>
        <taxon>Postciliodesmatophora</taxon>
        <taxon>Heterotrichea</taxon>
        <taxon>Heterotrichida</taxon>
        <taxon>Blepharismidae</taxon>
        <taxon>Blepharisma</taxon>
    </lineage>
</organism>